<keyword evidence="8" id="KW-1185">Reference proteome</keyword>
<dbReference type="PROSITE" id="PS00479">
    <property type="entry name" value="ZF_DAG_PE_1"/>
    <property type="match status" value="1"/>
</dbReference>
<dbReference type="Gene3D" id="3.30.60.20">
    <property type="match status" value="1"/>
</dbReference>
<dbReference type="Proteomes" id="UP000494165">
    <property type="component" value="Unassembled WGS sequence"/>
</dbReference>
<feature type="compositionally biased region" description="Polar residues" evidence="3">
    <location>
        <begin position="114"/>
        <end position="123"/>
    </location>
</feature>
<evidence type="ECO:0000256" key="3">
    <source>
        <dbReference type="SAM" id="MobiDB-lite"/>
    </source>
</evidence>
<dbReference type="InterPro" id="IPR035892">
    <property type="entry name" value="C2_domain_sf"/>
</dbReference>
<dbReference type="OrthoDB" id="9976063at2759"/>
<dbReference type="GO" id="GO:0046872">
    <property type="term" value="F:metal ion binding"/>
    <property type="evidence" value="ECO:0007669"/>
    <property type="project" value="UniProtKB-KW"/>
</dbReference>
<reference evidence="7 8" key="1">
    <citation type="submission" date="2020-04" db="EMBL/GenBank/DDBJ databases">
        <authorList>
            <person name="Alioto T."/>
            <person name="Alioto T."/>
            <person name="Gomez Garrido J."/>
        </authorList>
    </citation>
    <scope>NUCLEOTIDE SEQUENCE [LARGE SCALE GENOMIC DNA]</scope>
</reference>
<keyword evidence="4" id="KW-0812">Transmembrane</keyword>
<name>A0A8S1BUT6_9INSE</name>
<proteinExistence type="predicted"/>
<feature type="compositionally biased region" description="Polar residues" evidence="3">
    <location>
        <begin position="641"/>
        <end position="652"/>
    </location>
</feature>
<feature type="domain" description="C2" evidence="5">
    <location>
        <begin position="315"/>
        <end position="440"/>
    </location>
</feature>
<keyword evidence="2" id="KW-0862">Zinc</keyword>
<feature type="transmembrane region" description="Helical" evidence="4">
    <location>
        <begin position="6"/>
        <end position="26"/>
    </location>
</feature>
<gene>
    <name evidence="7" type="ORF">CLODIP_2_CD14830</name>
</gene>
<feature type="region of interest" description="Disordered" evidence="3">
    <location>
        <begin position="63"/>
        <end position="123"/>
    </location>
</feature>
<feature type="compositionally biased region" description="Basic residues" evidence="3">
    <location>
        <begin position="566"/>
        <end position="589"/>
    </location>
</feature>
<evidence type="ECO:0000313" key="7">
    <source>
        <dbReference type="EMBL" id="CAB3363246.1"/>
    </source>
</evidence>
<dbReference type="InterPro" id="IPR000008">
    <property type="entry name" value="C2_dom"/>
</dbReference>
<dbReference type="Pfam" id="PF00168">
    <property type="entry name" value="C2"/>
    <property type="match status" value="1"/>
</dbReference>
<evidence type="ECO:0000259" key="5">
    <source>
        <dbReference type="PROSITE" id="PS50004"/>
    </source>
</evidence>
<dbReference type="PROSITE" id="PS50081">
    <property type="entry name" value="ZF_DAG_PE_2"/>
    <property type="match status" value="1"/>
</dbReference>
<sequence length="781" mass="85046">MDTVAMLIFGWMVFGLFVLAIGKYLYQRLVGGLPEDAKPVIEDISAVTIPSVSVEDGAIVVKPVPPTPPVRRRTAPKKVSPGPAPPPASGRSAKAASPGLGAQPKQLARHGTPLLNSPTATGPDTDSVRWVNRVFQWLYCDLTAVQDVINTWILALNEFTKKSVTEHGVGVEFVRVLPESHAPSLSSVFSECASNDDVTITCDFEASPALQLKAFRQKGEKVEVSHYRVNVNRLRARLNLSVITEKLLVDAKFDGWPDIKVSLAQVGSIRNSFGADESAMQEVINDIVVTAIRSSTIHLNFSKYNACPRFDRYSGPLTPILPVHYDSMSNHTRAAAEKRLLVKVVKAVDLGSDKGCGEPYCVVEMDEPPQKFATAVRPNTNSPIWDEHFKFELSPHTMELLFEIFDRTNRRFLGLGIVGVEELLANPSQRQVIVLQPRPYEPDQVSGTLTVEFMFVDVNDGSVIGGVGDMPLKLKETVKSVSPTGAVITTTKTVYSKDGVANGVDGLADSTLRELELRNARIGANTQANKSTLIIHSVQRPGQEAAESLAGEATNGVDPTLDERGRTKKKKRDFFGTIKKRLSRSKNRSKSVDPSVRDESLGRDASLNRSVSADRARDSSIGDPNRGGAGYLSVPKGLEGSTRSSLSEASGISGASNRTYVSEASTLVLESIENGVKKHYLVPLSLAQRSKWRKKGIKLHIYNDHTFVAKHLPGGTVCTVCTKSVARRIGKQGYECRDCLMRCHKHCHIKADSTCPNSTIQSIELEVLQQGSPHGPSKLAS</sequence>
<dbReference type="PANTHER" id="PTHR21119:SF5">
    <property type="entry name" value="C2 DOMAIN-CONTAINING PROTEIN"/>
    <property type="match status" value="1"/>
</dbReference>
<dbReference type="InterPro" id="IPR039934">
    <property type="entry name" value="C2CD2/C2CD2L"/>
</dbReference>
<dbReference type="AlphaFoldDB" id="A0A8S1BUT6"/>
<keyword evidence="4" id="KW-1133">Transmembrane helix</keyword>
<keyword evidence="1" id="KW-0479">Metal-binding</keyword>
<dbReference type="Pfam" id="PF00130">
    <property type="entry name" value="C1_1"/>
    <property type="match status" value="1"/>
</dbReference>
<accession>A0A8S1BUT6</accession>
<dbReference type="PROSITE" id="PS50004">
    <property type="entry name" value="C2"/>
    <property type="match status" value="1"/>
</dbReference>
<dbReference type="InterPro" id="IPR046349">
    <property type="entry name" value="C1-like_sf"/>
</dbReference>
<dbReference type="SUPFAM" id="SSF49562">
    <property type="entry name" value="C2 domain (Calcium/lipid-binding domain, CaLB)"/>
    <property type="match status" value="1"/>
</dbReference>
<protein>
    <recommendedName>
        <fullName evidence="9">Phorbol-ester/DAG-type domain-containing protein</fullName>
    </recommendedName>
</protein>
<feature type="compositionally biased region" description="Low complexity" evidence="3">
    <location>
        <begin position="89"/>
        <end position="99"/>
    </location>
</feature>
<dbReference type="SUPFAM" id="SSF57889">
    <property type="entry name" value="Cysteine-rich domain"/>
    <property type="match status" value="1"/>
</dbReference>
<dbReference type="InterPro" id="IPR002219">
    <property type="entry name" value="PKC_DAG/PE"/>
</dbReference>
<comment type="caution">
    <text evidence="7">The sequence shown here is derived from an EMBL/GenBank/DDBJ whole genome shotgun (WGS) entry which is preliminary data.</text>
</comment>
<dbReference type="EMBL" id="CADEPI010000011">
    <property type="protein sequence ID" value="CAB3363246.1"/>
    <property type="molecule type" value="Genomic_DNA"/>
</dbReference>
<organism evidence="7 8">
    <name type="scientific">Cloeon dipterum</name>
    <dbReference type="NCBI Taxonomy" id="197152"/>
    <lineage>
        <taxon>Eukaryota</taxon>
        <taxon>Metazoa</taxon>
        <taxon>Ecdysozoa</taxon>
        <taxon>Arthropoda</taxon>
        <taxon>Hexapoda</taxon>
        <taxon>Insecta</taxon>
        <taxon>Pterygota</taxon>
        <taxon>Palaeoptera</taxon>
        <taxon>Ephemeroptera</taxon>
        <taxon>Pisciforma</taxon>
        <taxon>Baetidae</taxon>
        <taxon>Cloeon</taxon>
    </lineage>
</organism>
<evidence type="ECO:0000259" key="6">
    <source>
        <dbReference type="PROSITE" id="PS50081"/>
    </source>
</evidence>
<evidence type="ECO:0000256" key="4">
    <source>
        <dbReference type="SAM" id="Phobius"/>
    </source>
</evidence>
<feature type="region of interest" description="Disordered" evidence="3">
    <location>
        <begin position="544"/>
        <end position="652"/>
    </location>
</feature>
<evidence type="ECO:0000313" key="8">
    <source>
        <dbReference type="Proteomes" id="UP000494165"/>
    </source>
</evidence>
<evidence type="ECO:0000256" key="1">
    <source>
        <dbReference type="ARBA" id="ARBA00022723"/>
    </source>
</evidence>
<evidence type="ECO:0000256" key="2">
    <source>
        <dbReference type="ARBA" id="ARBA00022833"/>
    </source>
</evidence>
<dbReference type="SMART" id="SM00109">
    <property type="entry name" value="C1"/>
    <property type="match status" value="1"/>
</dbReference>
<keyword evidence="4" id="KW-0472">Membrane</keyword>
<dbReference type="SMART" id="SM00239">
    <property type="entry name" value="C2"/>
    <property type="match status" value="1"/>
</dbReference>
<evidence type="ECO:0008006" key="9">
    <source>
        <dbReference type="Google" id="ProtNLM"/>
    </source>
</evidence>
<dbReference type="CDD" id="cd20831">
    <property type="entry name" value="C1_dGM13116p-like"/>
    <property type="match status" value="1"/>
</dbReference>
<feature type="domain" description="Phorbol-ester/DAG-type" evidence="6">
    <location>
        <begin position="704"/>
        <end position="755"/>
    </location>
</feature>
<dbReference type="PANTHER" id="PTHR21119">
    <property type="entry name" value="C2 DOMAIN-CONTAINING PROTEIN"/>
    <property type="match status" value="1"/>
</dbReference>
<dbReference type="Gene3D" id="2.60.40.150">
    <property type="entry name" value="C2 domain"/>
    <property type="match status" value="1"/>
</dbReference>